<evidence type="ECO:0000313" key="3">
    <source>
        <dbReference type="Proteomes" id="UP001219934"/>
    </source>
</evidence>
<dbReference type="AlphaFoldDB" id="A0AAD6AMW7"/>
<dbReference type="Proteomes" id="UP001219934">
    <property type="component" value="Unassembled WGS sequence"/>
</dbReference>
<sequence>MEERRQHEKEMLPGVSRPQRHPTDEQELHQGEQQNGLMPLDEAMVSLQQSSSCRHELPRTRMAAPHSGTDLVWK</sequence>
<dbReference type="EMBL" id="JAPTMU010000018">
    <property type="protein sequence ID" value="KAJ4927683.1"/>
    <property type="molecule type" value="Genomic_DNA"/>
</dbReference>
<gene>
    <name evidence="2" type="ORF">JOQ06_015486</name>
</gene>
<organism evidence="2 3">
    <name type="scientific">Pogonophryne albipinna</name>
    <dbReference type="NCBI Taxonomy" id="1090488"/>
    <lineage>
        <taxon>Eukaryota</taxon>
        <taxon>Metazoa</taxon>
        <taxon>Chordata</taxon>
        <taxon>Craniata</taxon>
        <taxon>Vertebrata</taxon>
        <taxon>Euteleostomi</taxon>
        <taxon>Actinopterygii</taxon>
        <taxon>Neopterygii</taxon>
        <taxon>Teleostei</taxon>
        <taxon>Neoteleostei</taxon>
        <taxon>Acanthomorphata</taxon>
        <taxon>Eupercaria</taxon>
        <taxon>Perciformes</taxon>
        <taxon>Notothenioidei</taxon>
        <taxon>Pogonophryne</taxon>
    </lineage>
</organism>
<evidence type="ECO:0000256" key="1">
    <source>
        <dbReference type="SAM" id="MobiDB-lite"/>
    </source>
</evidence>
<feature type="compositionally biased region" description="Basic and acidic residues" evidence="1">
    <location>
        <begin position="1"/>
        <end position="11"/>
    </location>
</feature>
<feature type="region of interest" description="Disordered" evidence="1">
    <location>
        <begin position="1"/>
        <end position="74"/>
    </location>
</feature>
<comment type="caution">
    <text evidence="2">The sequence shown here is derived from an EMBL/GenBank/DDBJ whole genome shotgun (WGS) entry which is preliminary data.</text>
</comment>
<reference evidence="2" key="1">
    <citation type="submission" date="2022-11" db="EMBL/GenBank/DDBJ databases">
        <title>Chromosome-level genome of Pogonophryne albipinna.</title>
        <authorList>
            <person name="Jo E."/>
        </authorList>
    </citation>
    <scope>NUCLEOTIDE SEQUENCE</scope>
    <source>
        <strain evidence="2">SGF0006</strain>
        <tissue evidence="2">Muscle</tissue>
    </source>
</reference>
<accession>A0AAD6AMW7</accession>
<name>A0AAD6AMW7_9TELE</name>
<keyword evidence="3" id="KW-1185">Reference proteome</keyword>
<feature type="compositionally biased region" description="Basic and acidic residues" evidence="1">
    <location>
        <begin position="21"/>
        <end position="30"/>
    </location>
</feature>
<protein>
    <submittedName>
        <fullName evidence="2">Uncharacterized protein</fullName>
    </submittedName>
</protein>
<evidence type="ECO:0000313" key="2">
    <source>
        <dbReference type="EMBL" id="KAJ4927683.1"/>
    </source>
</evidence>
<proteinExistence type="predicted"/>